<protein>
    <submittedName>
        <fullName evidence="1">Uncharacterized protein</fullName>
    </submittedName>
</protein>
<dbReference type="Proteomes" id="UP000003344">
    <property type="component" value="Unassembled WGS sequence"/>
</dbReference>
<accession>D3A060</accession>
<gene>
    <name evidence="1" type="ORF">NEIMUCOT_06294</name>
</gene>
<sequence length="43" mass="5349">MTKTKCYLCFVGRWVSWRRFVFDFCDKRLFKDVERLIVPCAER</sequence>
<name>D3A060_NEIM2</name>
<organism evidence="1 2">
    <name type="scientific">Neisseria mucosa (strain ATCC 25996 / DSM 4631 / NCTC 10774 / M26)</name>
    <dbReference type="NCBI Taxonomy" id="546266"/>
    <lineage>
        <taxon>Bacteria</taxon>
        <taxon>Pseudomonadati</taxon>
        <taxon>Pseudomonadota</taxon>
        <taxon>Betaproteobacteria</taxon>
        <taxon>Neisseriales</taxon>
        <taxon>Neisseriaceae</taxon>
        <taxon>Neisseria</taxon>
    </lineage>
</organism>
<evidence type="ECO:0000313" key="2">
    <source>
        <dbReference type="Proteomes" id="UP000003344"/>
    </source>
</evidence>
<dbReference type="AlphaFoldDB" id="D3A060"/>
<proteinExistence type="predicted"/>
<reference evidence="1 2" key="1">
    <citation type="submission" date="2009-10" db="EMBL/GenBank/DDBJ databases">
        <authorList>
            <person name="Weinstock G."/>
            <person name="Sodergren E."/>
            <person name="Clifton S."/>
            <person name="Fulton L."/>
            <person name="Fulton B."/>
            <person name="Courtney L."/>
            <person name="Fronick C."/>
            <person name="Harrison M."/>
            <person name="Strong C."/>
            <person name="Farmer C."/>
            <person name="Delahaunty K."/>
            <person name="Markovic C."/>
            <person name="Hall O."/>
            <person name="Minx P."/>
            <person name="Tomlinson C."/>
            <person name="Mitreva M."/>
            <person name="Nelson J."/>
            <person name="Hou S."/>
            <person name="Wollam A."/>
            <person name="Pepin K.H."/>
            <person name="Johnson M."/>
            <person name="Bhonagiri V."/>
            <person name="Nash W.E."/>
            <person name="Warren W."/>
            <person name="Chinwalla A."/>
            <person name="Mardis E.R."/>
            <person name="Wilson R.K."/>
        </authorList>
    </citation>
    <scope>NUCLEOTIDE SEQUENCE [LARGE SCALE GENOMIC DNA]</scope>
    <source>
        <strain evidence="2">ATCC 25996 / DSM 4631 / NCTC 10774 / M26</strain>
    </source>
</reference>
<dbReference type="EMBL" id="ACDX02000024">
    <property type="protein sequence ID" value="EFC87262.1"/>
    <property type="molecule type" value="Genomic_DNA"/>
</dbReference>
<evidence type="ECO:0000313" key="1">
    <source>
        <dbReference type="EMBL" id="EFC87262.1"/>
    </source>
</evidence>
<comment type="caution">
    <text evidence="1">The sequence shown here is derived from an EMBL/GenBank/DDBJ whole genome shotgun (WGS) entry which is preliminary data.</text>
</comment>